<proteinExistence type="inferred from homology"/>
<reference evidence="8" key="1">
    <citation type="submission" date="2020-04" db="EMBL/GenBank/DDBJ databases">
        <title>Peptoniphilus sp. nov. isolated from swine feces.</title>
        <authorList>
            <person name="Ryu S.W."/>
        </authorList>
    </citation>
    <scope>NUCLEOTIDE SEQUENCE [LARGE SCALE GENOMIC DNA]</scope>
    <source>
        <strain evidence="8">AGMB00490</strain>
    </source>
</reference>
<dbReference type="InterPro" id="IPR020891">
    <property type="entry name" value="UPF0758_CS"/>
</dbReference>
<feature type="domain" description="MPN" evidence="7">
    <location>
        <begin position="22"/>
        <end position="148"/>
    </location>
</feature>
<comment type="similarity">
    <text evidence="1">Belongs to the UPF0758 family.</text>
</comment>
<name>A0A848RA64_9FIRM</name>
<dbReference type="CDD" id="cd08071">
    <property type="entry name" value="MPN_DUF2466"/>
    <property type="match status" value="1"/>
</dbReference>
<dbReference type="Proteomes" id="UP000568273">
    <property type="component" value="Unassembled WGS sequence"/>
</dbReference>
<evidence type="ECO:0000256" key="5">
    <source>
        <dbReference type="ARBA" id="ARBA00022833"/>
    </source>
</evidence>
<dbReference type="Gene3D" id="3.40.140.10">
    <property type="entry name" value="Cytidine Deaminase, domain 2"/>
    <property type="match status" value="1"/>
</dbReference>
<comment type="caution">
    <text evidence="8">The sequence shown here is derived from an EMBL/GenBank/DDBJ whole genome shotgun (WGS) entry which is preliminary data.</text>
</comment>
<evidence type="ECO:0000313" key="8">
    <source>
        <dbReference type="EMBL" id="NMW84708.1"/>
    </source>
</evidence>
<evidence type="ECO:0000313" key="9">
    <source>
        <dbReference type="Proteomes" id="UP000568273"/>
    </source>
</evidence>
<keyword evidence="3" id="KW-0479">Metal-binding</keyword>
<dbReference type="SUPFAM" id="SSF102712">
    <property type="entry name" value="JAB1/MPN domain"/>
    <property type="match status" value="1"/>
</dbReference>
<dbReference type="PANTHER" id="PTHR30471:SF3">
    <property type="entry name" value="UPF0758 PROTEIN YEES-RELATED"/>
    <property type="match status" value="1"/>
</dbReference>
<keyword evidence="2" id="KW-0645">Protease</keyword>
<protein>
    <submittedName>
        <fullName evidence="8">JAB domain-containing protein</fullName>
    </submittedName>
</protein>
<keyword evidence="5" id="KW-0862">Zinc</keyword>
<dbReference type="PROSITE" id="PS50249">
    <property type="entry name" value="MPN"/>
    <property type="match status" value="1"/>
</dbReference>
<evidence type="ECO:0000256" key="2">
    <source>
        <dbReference type="ARBA" id="ARBA00022670"/>
    </source>
</evidence>
<keyword evidence="4" id="KW-0378">Hydrolase</keyword>
<dbReference type="InterPro" id="IPR025657">
    <property type="entry name" value="RadC_JAB"/>
</dbReference>
<evidence type="ECO:0000256" key="3">
    <source>
        <dbReference type="ARBA" id="ARBA00022723"/>
    </source>
</evidence>
<dbReference type="InterPro" id="IPR001405">
    <property type="entry name" value="UPF0758"/>
</dbReference>
<evidence type="ECO:0000256" key="6">
    <source>
        <dbReference type="ARBA" id="ARBA00023049"/>
    </source>
</evidence>
<dbReference type="GO" id="GO:0008237">
    <property type="term" value="F:metallopeptidase activity"/>
    <property type="evidence" value="ECO:0007669"/>
    <property type="project" value="UniProtKB-KW"/>
</dbReference>
<keyword evidence="6" id="KW-0482">Metalloprotease</keyword>
<accession>A0A848RA64</accession>
<evidence type="ECO:0000256" key="1">
    <source>
        <dbReference type="ARBA" id="ARBA00010243"/>
    </source>
</evidence>
<sequence>MNIKKYSLRLVKEDEEEYIKDIFVKTSQAAAKILNKLFELDSRPSELFVMLALDVKKKIIGAFIVSQGVIDGTLSDPREVFSRALLINAHTIILAHNHPSGDANPSYEDIKMARRMKEAGEILNLNVIDNLVICDENNYTSIYKECGL</sequence>
<dbReference type="InterPro" id="IPR037518">
    <property type="entry name" value="MPN"/>
</dbReference>
<dbReference type="PROSITE" id="PS01302">
    <property type="entry name" value="UPF0758"/>
    <property type="match status" value="1"/>
</dbReference>
<dbReference type="EMBL" id="JABDSR010000003">
    <property type="protein sequence ID" value="NMW84708.1"/>
    <property type="molecule type" value="Genomic_DNA"/>
</dbReference>
<organism evidence="8 9">
    <name type="scientific">Peptoniphilus faecalis</name>
    <dbReference type="NCBI Taxonomy" id="2731255"/>
    <lineage>
        <taxon>Bacteria</taxon>
        <taxon>Bacillati</taxon>
        <taxon>Bacillota</taxon>
        <taxon>Tissierellia</taxon>
        <taxon>Tissierellales</taxon>
        <taxon>Peptoniphilaceae</taxon>
        <taxon>Peptoniphilus</taxon>
    </lineage>
</organism>
<dbReference type="PANTHER" id="PTHR30471">
    <property type="entry name" value="DNA REPAIR PROTEIN RADC"/>
    <property type="match status" value="1"/>
</dbReference>
<dbReference type="Pfam" id="PF04002">
    <property type="entry name" value="RadC"/>
    <property type="match status" value="1"/>
</dbReference>
<gene>
    <name evidence="8" type="ORF">HKO22_02980</name>
</gene>
<keyword evidence="9" id="KW-1185">Reference proteome</keyword>
<dbReference type="AlphaFoldDB" id="A0A848RA64"/>
<evidence type="ECO:0000256" key="4">
    <source>
        <dbReference type="ARBA" id="ARBA00022801"/>
    </source>
</evidence>
<dbReference type="GO" id="GO:0046872">
    <property type="term" value="F:metal ion binding"/>
    <property type="evidence" value="ECO:0007669"/>
    <property type="project" value="UniProtKB-KW"/>
</dbReference>
<dbReference type="GO" id="GO:0006508">
    <property type="term" value="P:proteolysis"/>
    <property type="evidence" value="ECO:0007669"/>
    <property type="project" value="UniProtKB-KW"/>
</dbReference>
<dbReference type="RefSeq" id="WP_169968435.1">
    <property type="nucleotide sequence ID" value="NZ_JABDSR010000003.1"/>
</dbReference>
<evidence type="ECO:0000259" key="7">
    <source>
        <dbReference type="PROSITE" id="PS50249"/>
    </source>
</evidence>